<evidence type="ECO:0000313" key="1">
    <source>
        <dbReference type="EMBL" id="PIO41436.1"/>
    </source>
</evidence>
<accession>A0A2N9VPL8</accession>
<gene>
    <name evidence="1" type="ORF">B5P45_29070</name>
</gene>
<proteinExistence type="predicted"/>
<dbReference type="Proteomes" id="UP000232163">
    <property type="component" value="Unassembled WGS sequence"/>
</dbReference>
<name>A0A2N9VPL8_9HYPH</name>
<dbReference type="OrthoDB" id="7914675at2"/>
<dbReference type="AlphaFoldDB" id="A0A2N9VPL8"/>
<sequence length="366" mass="38784">MSVAWVGSQPVSLMDAIQNAAKLLASSRCPVFTLDTDVHGTRSAIALAERLGGAYDHALGETLANEVSLFTDHGGMFTTPGEARRRSSLIVLVGDIPASHHDMLVTWASTQPDLGDRQQRSWFHINDSATNSADASKLGRKLKAVSLGAEGLTLGGALAVLRAQLQERQVTSSLSNIDRLRKALTKSQFPVFVFSGASGEAASLVMLQGLIADLNRKGRASSVFLPADDDAWGTALTSLWMTGFPPRTGFSNSLPSYDPVRWDIQRMIRDKEADLHVWMSTRGGKTPPRGGRIALISLSKDEGPTAGAAVSISVGKAGVDHDGVSYSSRVGTFRAVAASAPSLLPSLSSIVQQLAEALPGRRALPC</sequence>
<keyword evidence="2" id="KW-1185">Reference proteome</keyword>
<dbReference type="RefSeq" id="WP_100002454.1">
    <property type="nucleotide sequence ID" value="NZ_CP017942.1"/>
</dbReference>
<protein>
    <recommendedName>
        <fullName evidence="3">Tungsten formylmethanofuran dehydrogenase</fullName>
    </recommendedName>
</protein>
<dbReference type="EMBL" id="MZMT01000062">
    <property type="protein sequence ID" value="PIO41436.1"/>
    <property type="molecule type" value="Genomic_DNA"/>
</dbReference>
<comment type="caution">
    <text evidence="1">The sequence shown here is derived from an EMBL/GenBank/DDBJ whole genome shotgun (WGS) entry which is preliminary data.</text>
</comment>
<organism evidence="1 2">
    <name type="scientific">Phyllobacterium zundukense</name>
    <dbReference type="NCBI Taxonomy" id="1867719"/>
    <lineage>
        <taxon>Bacteria</taxon>
        <taxon>Pseudomonadati</taxon>
        <taxon>Pseudomonadota</taxon>
        <taxon>Alphaproteobacteria</taxon>
        <taxon>Hyphomicrobiales</taxon>
        <taxon>Phyllobacteriaceae</taxon>
        <taxon>Phyllobacterium</taxon>
    </lineage>
</organism>
<evidence type="ECO:0008006" key="3">
    <source>
        <dbReference type="Google" id="ProtNLM"/>
    </source>
</evidence>
<dbReference type="KEGG" id="pht:BLM14_23765"/>
<reference evidence="2" key="1">
    <citation type="journal article" date="2017" name="Int J Environ Stud">
        <title>Does the Miocene-Pliocene relict legume Oxytropis triphylla form nitrogen-fixing nodules with a combination of bacterial strains?</title>
        <authorList>
            <person name="Safronova V."/>
            <person name="Belimov A."/>
            <person name="Sazanova A."/>
            <person name="Kuznetsova I."/>
            <person name="Popova J."/>
            <person name="Andronov E."/>
            <person name="Verkhozina A."/>
            <person name="Tikhonovich I."/>
        </authorList>
    </citation>
    <scope>NUCLEOTIDE SEQUENCE [LARGE SCALE GENOMIC DNA]</scope>
    <source>
        <strain evidence="2">Tri-38</strain>
    </source>
</reference>
<evidence type="ECO:0000313" key="2">
    <source>
        <dbReference type="Proteomes" id="UP000232163"/>
    </source>
</evidence>